<accession>A0AAD9JVA6</accession>
<keyword evidence="4" id="KW-1185">Reference proteome</keyword>
<organism evidence="3 4">
    <name type="scientific">Ridgeia piscesae</name>
    <name type="common">Tubeworm</name>
    <dbReference type="NCBI Taxonomy" id="27915"/>
    <lineage>
        <taxon>Eukaryota</taxon>
        <taxon>Metazoa</taxon>
        <taxon>Spiralia</taxon>
        <taxon>Lophotrochozoa</taxon>
        <taxon>Annelida</taxon>
        <taxon>Polychaeta</taxon>
        <taxon>Sedentaria</taxon>
        <taxon>Canalipalpata</taxon>
        <taxon>Sabellida</taxon>
        <taxon>Siboglinidae</taxon>
        <taxon>Ridgeia</taxon>
    </lineage>
</organism>
<sequence length="263" mass="30806">MPQGYCSFPAFLWKTKYGGADSHRKWISKTEYAQNTDLWEKQKVITAMETELSVQHKLHASCRGHQADSEVPCFRQQIEYRIICISEEPDEKYRVRQYVNGRYLFTCLKFVRRNKNVVQVYSAAPATVNEDRLCHDGVLHREEWPWVVPVQQEWTFCPFKGGFDFHASMGHTSEELCADVWQPARMESECVKGEGLTFYFPKEACSPFSPRRPEETLYCWASWQEASYMFIILAEANQIPRYVLVSTPPHPIPDVHWLPTVRR</sequence>
<dbReference type="AlphaFoldDB" id="A0AAD9JVA6"/>
<gene>
    <name evidence="3" type="ORF">NP493_1685g00035</name>
</gene>
<dbReference type="Pfam" id="PF23069">
    <property type="entry name" value="DUF7042"/>
    <property type="match status" value="1"/>
</dbReference>
<reference evidence="3" key="1">
    <citation type="journal article" date="2023" name="Mol. Biol. Evol.">
        <title>Third-Generation Sequencing Reveals the Adaptive Role of the Epigenome in Three Deep-Sea Polychaetes.</title>
        <authorList>
            <person name="Perez M."/>
            <person name="Aroh O."/>
            <person name="Sun Y."/>
            <person name="Lan Y."/>
            <person name="Juniper S.K."/>
            <person name="Young C.R."/>
            <person name="Angers B."/>
            <person name="Qian P.Y."/>
        </authorList>
    </citation>
    <scope>NUCLEOTIDE SEQUENCE</scope>
    <source>
        <strain evidence="3">R07B-5</strain>
    </source>
</reference>
<feature type="domain" description="DUF7043" evidence="2">
    <location>
        <begin position="54"/>
        <end position="144"/>
    </location>
</feature>
<evidence type="ECO:0000259" key="2">
    <source>
        <dbReference type="Pfam" id="PF23070"/>
    </source>
</evidence>
<proteinExistence type="predicted"/>
<evidence type="ECO:0000313" key="4">
    <source>
        <dbReference type="Proteomes" id="UP001209878"/>
    </source>
</evidence>
<dbReference type="Proteomes" id="UP001209878">
    <property type="component" value="Unassembled WGS sequence"/>
</dbReference>
<protein>
    <submittedName>
        <fullName evidence="3">Uncharacterized protein</fullName>
    </submittedName>
</protein>
<dbReference type="EMBL" id="JAODUO010001687">
    <property type="protein sequence ID" value="KAK2159812.1"/>
    <property type="molecule type" value="Genomic_DNA"/>
</dbReference>
<dbReference type="InterPro" id="IPR055470">
    <property type="entry name" value="DUF7042"/>
</dbReference>
<evidence type="ECO:0000259" key="1">
    <source>
        <dbReference type="Pfam" id="PF23069"/>
    </source>
</evidence>
<dbReference type="Pfam" id="PF23070">
    <property type="entry name" value="DUF7043"/>
    <property type="match status" value="1"/>
</dbReference>
<name>A0AAD9JVA6_RIDPI</name>
<dbReference type="InterPro" id="IPR055471">
    <property type="entry name" value="DUF7043"/>
</dbReference>
<feature type="domain" description="DUF7042" evidence="1">
    <location>
        <begin position="155"/>
        <end position="242"/>
    </location>
</feature>
<comment type="caution">
    <text evidence="3">The sequence shown here is derived from an EMBL/GenBank/DDBJ whole genome shotgun (WGS) entry which is preliminary data.</text>
</comment>
<evidence type="ECO:0000313" key="3">
    <source>
        <dbReference type="EMBL" id="KAK2159812.1"/>
    </source>
</evidence>